<name>A0A0A1U193_ENTIV</name>
<dbReference type="GO" id="GO:0005856">
    <property type="term" value="C:cytoskeleton"/>
    <property type="evidence" value="ECO:0007669"/>
    <property type="project" value="UniProtKB-SubCell"/>
</dbReference>
<dbReference type="Gene3D" id="3.40.50.300">
    <property type="entry name" value="P-loop containing nucleotide triphosphate hydrolases"/>
    <property type="match status" value="1"/>
</dbReference>
<dbReference type="GO" id="GO:0007264">
    <property type="term" value="P:small GTPase-mediated signal transduction"/>
    <property type="evidence" value="ECO:0007669"/>
    <property type="project" value="InterPro"/>
</dbReference>
<dbReference type="OrthoDB" id="27808at2759"/>
<dbReference type="SMART" id="SM00174">
    <property type="entry name" value="RHO"/>
    <property type="match status" value="1"/>
</dbReference>
<organism evidence="10 11">
    <name type="scientific">Entamoeba invadens IP1</name>
    <dbReference type="NCBI Taxonomy" id="370355"/>
    <lineage>
        <taxon>Eukaryota</taxon>
        <taxon>Amoebozoa</taxon>
        <taxon>Evosea</taxon>
        <taxon>Archamoebae</taxon>
        <taxon>Mastigamoebida</taxon>
        <taxon>Entamoebidae</taxon>
        <taxon>Entamoeba</taxon>
    </lineage>
</organism>
<dbReference type="PROSITE" id="PS51419">
    <property type="entry name" value="RAB"/>
    <property type="match status" value="1"/>
</dbReference>
<keyword evidence="8" id="KW-0342">GTP-binding</keyword>
<dbReference type="AlphaFoldDB" id="A0A0A1U193"/>
<keyword evidence="11" id="KW-1185">Reference proteome</keyword>
<dbReference type="InterPro" id="IPR001806">
    <property type="entry name" value="Small_GTPase"/>
</dbReference>
<dbReference type="GO" id="GO:0046872">
    <property type="term" value="F:metal ion binding"/>
    <property type="evidence" value="ECO:0007669"/>
    <property type="project" value="UniProtKB-KW"/>
</dbReference>
<keyword evidence="9" id="KW-0963">Cytoplasm</keyword>
<dbReference type="SUPFAM" id="SSF52540">
    <property type="entry name" value="P-loop containing nucleoside triphosphate hydrolases"/>
    <property type="match status" value="1"/>
</dbReference>
<evidence type="ECO:0000256" key="7">
    <source>
        <dbReference type="ARBA" id="ARBA00022842"/>
    </source>
</evidence>
<dbReference type="PRINTS" id="PR00449">
    <property type="entry name" value="RASTRNSFRMNG"/>
</dbReference>
<keyword evidence="9" id="KW-0206">Cytoskeleton</keyword>
<keyword evidence="6" id="KW-0378">Hydrolase</keyword>
<dbReference type="InterPro" id="IPR003578">
    <property type="entry name" value="Small_GTPase_Rho"/>
</dbReference>
<keyword evidence="5" id="KW-0547">Nucleotide-binding</keyword>
<protein>
    <recommendedName>
        <fullName evidence="3">small monomeric GTPase</fullName>
        <ecNumber evidence="3">3.6.5.2</ecNumber>
    </recommendedName>
</protein>
<evidence type="ECO:0000313" key="11">
    <source>
        <dbReference type="Proteomes" id="UP000014680"/>
    </source>
</evidence>
<evidence type="ECO:0000256" key="5">
    <source>
        <dbReference type="ARBA" id="ARBA00022741"/>
    </source>
</evidence>
<dbReference type="InterPro" id="IPR027417">
    <property type="entry name" value="P-loop_NTPase"/>
</dbReference>
<evidence type="ECO:0000256" key="4">
    <source>
        <dbReference type="ARBA" id="ARBA00022723"/>
    </source>
</evidence>
<keyword evidence="7" id="KW-0460">Magnesium</keyword>
<evidence type="ECO:0000256" key="2">
    <source>
        <dbReference type="ARBA" id="ARBA00004245"/>
    </source>
</evidence>
<evidence type="ECO:0000256" key="6">
    <source>
        <dbReference type="ARBA" id="ARBA00022801"/>
    </source>
</evidence>
<dbReference type="PANTHER" id="PTHR24072">
    <property type="entry name" value="RHO FAMILY GTPASE"/>
    <property type="match status" value="1"/>
</dbReference>
<dbReference type="KEGG" id="eiv:EIN_273460"/>
<comment type="subcellular location">
    <subcellularLocation>
        <location evidence="2">Cytoplasm</location>
        <location evidence="2">Cytoskeleton</location>
    </subcellularLocation>
</comment>
<dbReference type="GO" id="GO:0005525">
    <property type="term" value="F:GTP binding"/>
    <property type="evidence" value="ECO:0007669"/>
    <property type="project" value="UniProtKB-KW"/>
</dbReference>
<dbReference type="RefSeq" id="XP_004254590.1">
    <property type="nucleotide sequence ID" value="XM_004254542.1"/>
</dbReference>
<comment type="cofactor">
    <cofactor evidence="1">
        <name>Mg(2+)</name>
        <dbReference type="ChEBI" id="CHEBI:18420"/>
    </cofactor>
</comment>
<gene>
    <name evidence="10" type="ORF">EIN_273460</name>
</gene>
<dbReference type="SMART" id="SM00175">
    <property type="entry name" value="RAB"/>
    <property type="match status" value="1"/>
</dbReference>
<dbReference type="EMBL" id="KB206783">
    <property type="protein sequence ID" value="ELP87819.1"/>
    <property type="molecule type" value="Genomic_DNA"/>
</dbReference>
<dbReference type="GeneID" id="14886832"/>
<accession>A0A0A1U193</accession>
<evidence type="ECO:0000256" key="8">
    <source>
        <dbReference type="ARBA" id="ARBA00023134"/>
    </source>
</evidence>
<reference evidence="10 11" key="1">
    <citation type="submission" date="2012-10" db="EMBL/GenBank/DDBJ databases">
        <authorList>
            <person name="Zafar N."/>
            <person name="Inman J."/>
            <person name="Hall N."/>
            <person name="Lorenzi H."/>
            <person name="Caler E."/>
        </authorList>
    </citation>
    <scope>NUCLEOTIDE SEQUENCE [LARGE SCALE GENOMIC DNA]</scope>
    <source>
        <strain evidence="10 11">IP1</strain>
    </source>
</reference>
<proteinExistence type="predicted"/>
<evidence type="ECO:0000256" key="1">
    <source>
        <dbReference type="ARBA" id="ARBA00001946"/>
    </source>
</evidence>
<evidence type="ECO:0000256" key="3">
    <source>
        <dbReference type="ARBA" id="ARBA00011984"/>
    </source>
</evidence>
<evidence type="ECO:0000256" key="9">
    <source>
        <dbReference type="ARBA" id="ARBA00023212"/>
    </source>
</evidence>
<dbReference type="Pfam" id="PF00071">
    <property type="entry name" value="Ras"/>
    <property type="match status" value="1"/>
</dbReference>
<dbReference type="VEuPathDB" id="AmoebaDB:EIN_273460"/>
<keyword evidence="4" id="KW-0479">Metal-binding</keyword>
<dbReference type="Proteomes" id="UP000014680">
    <property type="component" value="Unassembled WGS sequence"/>
</dbReference>
<dbReference type="OMA" id="GIFESNF"/>
<sequence length="199" mass="23139">MSLQREPDKQFRVGVIGDDGVGKSSFILSSKYGIFESNFGSADTTCVFNFEVRTQKFSLNAYEVDCSDTYAELRTLSYRDVDCFVVLFSYDSKESLIHAERKWLKEIKASLTDPLVIFVMTKQDLAQEKISEEKKIVTEEYLEAIRVKPEFRFMFQCSSKSPESSKEVWTKIAETIFEQKKPKRKRKLSTTEKIKSFFM</sequence>
<evidence type="ECO:0000313" key="10">
    <source>
        <dbReference type="EMBL" id="ELP87819.1"/>
    </source>
</evidence>
<dbReference type="GO" id="GO:0003925">
    <property type="term" value="F:G protein activity"/>
    <property type="evidence" value="ECO:0007669"/>
    <property type="project" value="UniProtKB-EC"/>
</dbReference>
<dbReference type="EC" id="3.6.5.2" evidence="3"/>